<evidence type="ECO:0000256" key="11">
    <source>
        <dbReference type="PIRSR" id="PIRSR000171-1"/>
    </source>
</evidence>
<organism evidence="15 16">
    <name type="scientific">candidate division TA06 bacterium B3_TA06</name>
    <dbReference type="NCBI Taxonomy" id="2012487"/>
    <lineage>
        <taxon>Bacteria</taxon>
        <taxon>Bacteria division TA06</taxon>
    </lineage>
</organism>
<reference evidence="15 16" key="1">
    <citation type="submission" date="2017-06" db="EMBL/GenBank/DDBJ databases">
        <title>Novel microbial phyla capable of carbon fixation and sulfur reduction in deep-sea sediments.</title>
        <authorList>
            <person name="Huang J."/>
            <person name="Baker B."/>
            <person name="Wang Y."/>
        </authorList>
    </citation>
    <scope>NUCLEOTIDE SEQUENCE [LARGE SCALE GENOMIC DNA]</scope>
    <source>
        <strain evidence="15">B3_TA06</strain>
    </source>
</reference>
<dbReference type="UniPathway" id="UPA00253">
    <property type="reaction ID" value="UER00326"/>
</dbReference>
<comment type="caution">
    <text evidence="15">The sequence shown here is derived from an EMBL/GenBank/DDBJ whole genome shotgun (WGS) entry which is preliminary data.</text>
</comment>
<comment type="function">
    <text evidence="12">Catalyzes the oxidation of L-aspartate to iminoaspartate.</text>
</comment>
<evidence type="ECO:0000256" key="12">
    <source>
        <dbReference type="RuleBase" id="RU362049"/>
    </source>
</evidence>
<evidence type="ECO:0000256" key="10">
    <source>
        <dbReference type="NCBIfam" id="TIGR00551"/>
    </source>
</evidence>
<dbReference type="AlphaFoldDB" id="A0A532UYW1"/>
<dbReference type="Gene3D" id="3.50.50.60">
    <property type="entry name" value="FAD/NAD(P)-binding domain"/>
    <property type="match status" value="1"/>
</dbReference>
<dbReference type="GO" id="GO:0008734">
    <property type="term" value="F:L-aspartate oxidase activity"/>
    <property type="evidence" value="ECO:0007669"/>
    <property type="project" value="UniProtKB-UniRule"/>
</dbReference>
<evidence type="ECO:0000313" key="16">
    <source>
        <dbReference type="Proteomes" id="UP000317778"/>
    </source>
</evidence>
<dbReference type="Pfam" id="PF00890">
    <property type="entry name" value="FAD_binding_2"/>
    <property type="match status" value="1"/>
</dbReference>
<dbReference type="SUPFAM" id="SSF46977">
    <property type="entry name" value="Succinate dehydrogenase/fumarate reductase flavoprotein C-terminal domain"/>
    <property type="match status" value="1"/>
</dbReference>
<protein>
    <recommendedName>
        <fullName evidence="4 10">L-aspartate oxidase</fullName>
        <ecNumber evidence="4 10">1.4.3.16</ecNumber>
    </recommendedName>
</protein>
<dbReference type="Gene3D" id="3.90.700.10">
    <property type="entry name" value="Succinate dehydrogenase/fumarate reductase flavoprotein, catalytic domain"/>
    <property type="match status" value="1"/>
</dbReference>
<dbReference type="InterPro" id="IPR005288">
    <property type="entry name" value="NadB"/>
</dbReference>
<keyword evidence="7 12" id="KW-0274">FAD</keyword>
<keyword evidence="5 12" id="KW-0285">Flavoprotein</keyword>
<dbReference type="EMBL" id="NJBO01000020">
    <property type="protein sequence ID" value="TKJ40145.1"/>
    <property type="molecule type" value="Genomic_DNA"/>
</dbReference>
<feature type="active site" description="Proton acceptor" evidence="11">
    <location>
        <position position="277"/>
    </location>
</feature>
<sequence length="521" mass="57152">MRIETDFLVVGSGMAGLWFAYRISNHGRVLVLTKKDDSESNTNYAQGGIAAALGSDDSPQQHLEDTVKAGYGLCDPQAVQVMVGEGPRLVRELQKLEIEFSTEGGHLELGIEGGHTRHRVAHVADTTGQAVEWGLINAVRSAPNVALYEHHFVIDLLTDESGRCCGVLSFDRESGKFAEIHAKVVMLATGGLCRVYEHTTNPPIATGDGVAMAWRAGAKVADLEFIQFHPTSLFGARIDGRAFLISEAVRGEGGILRTPDGERFMPRYHPDAELAPRSVVARAIYNELRTRRLDYVLLDLSSIPPAHILKRFPMIADTCKRFGLDITREPVPVVPAAHYSVGGVKTDLWGRTSIPCLYTAGECAHTGVHGANRLASNSLLEALVFADRAAQAASKEEARLPSLDKINPFERQLRSIEDPSLLNSLVSSLKQTMWRFAGIVRSAKEMERGRARLAELSRELKALYPARIFSPGIKQLRNTLIVGDLILRSALARKESRGLHYVEEFPDTLPEASHTVLSPKD</sequence>
<dbReference type="InterPro" id="IPR027477">
    <property type="entry name" value="Succ_DH/fumarate_Rdtase_cat_sf"/>
</dbReference>
<feature type="domain" description="Fumarate reductase/succinate dehydrogenase flavoprotein-like C-terminal" evidence="14">
    <location>
        <begin position="428"/>
        <end position="508"/>
    </location>
</feature>
<dbReference type="GO" id="GO:0034628">
    <property type="term" value="P:'de novo' NAD+ biosynthetic process from L-aspartate"/>
    <property type="evidence" value="ECO:0007669"/>
    <property type="project" value="TreeGrafter"/>
</dbReference>
<dbReference type="NCBIfam" id="TIGR00551">
    <property type="entry name" value="nadB"/>
    <property type="match status" value="1"/>
</dbReference>
<keyword evidence="6 12" id="KW-0662">Pyridine nucleotide biosynthesis</keyword>
<evidence type="ECO:0000256" key="9">
    <source>
        <dbReference type="ARBA" id="ARBA00048305"/>
    </source>
</evidence>
<dbReference type="InterPro" id="IPR036188">
    <property type="entry name" value="FAD/NAD-bd_sf"/>
</dbReference>
<dbReference type="PANTHER" id="PTHR42716:SF2">
    <property type="entry name" value="L-ASPARTATE OXIDASE, CHLOROPLASTIC"/>
    <property type="match status" value="1"/>
</dbReference>
<comment type="similarity">
    <text evidence="3 12">Belongs to the FAD-dependent oxidoreductase 2 family. NadB subfamily.</text>
</comment>
<dbReference type="InterPro" id="IPR003953">
    <property type="entry name" value="FAD-dep_OxRdtase_2_FAD-bd"/>
</dbReference>
<proteinExistence type="inferred from homology"/>
<evidence type="ECO:0000256" key="8">
    <source>
        <dbReference type="ARBA" id="ARBA00023002"/>
    </source>
</evidence>
<dbReference type="PANTHER" id="PTHR42716">
    <property type="entry name" value="L-ASPARTATE OXIDASE"/>
    <property type="match status" value="1"/>
</dbReference>
<keyword evidence="8 12" id="KW-0560">Oxidoreductase</keyword>
<evidence type="ECO:0000256" key="5">
    <source>
        <dbReference type="ARBA" id="ARBA00022630"/>
    </source>
</evidence>
<comment type="catalytic activity">
    <reaction evidence="9">
        <text>L-aspartate + O2 = iminosuccinate + H2O2</text>
        <dbReference type="Rhea" id="RHEA:25876"/>
        <dbReference type="ChEBI" id="CHEBI:15379"/>
        <dbReference type="ChEBI" id="CHEBI:16240"/>
        <dbReference type="ChEBI" id="CHEBI:29991"/>
        <dbReference type="ChEBI" id="CHEBI:77875"/>
        <dbReference type="EC" id="1.4.3.16"/>
    </reaction>
    <physiologicalReaction direction="left-to-right" evidence="9">
        <dbReference type="Rhea" id="RHEA:25877"/>
    </physiologicalReaction>
</comment>
<comment type="cofactor">
    <cofactor evidence="1 12">
        <name>FAD</name>
        <dbReference type="ChEBI" id="CHEBI:57692"/>
    </cofactor>
</comment>
<comment type="subcellular location">
    <subcellularLocation>
        <location evidence="12">Cytoplasm</location>
    </subcellularLocation>
</comment>
<evidence type="ECO:0000256" key="3">
    <source>
        <dbReference type="ARBA" id="ARBA00008562"/>
    </source>
</evidence>
<gene>
    <name evidence="15" type="primary">nadB</name>
    <name evidence="15" type="ORF">CEE36_09805</name>
</gene>
<evidence type="ECO:0000256" key="4">
    <source>
        <dbReference type="ARBA" id="ARBA00012173"/>
    </source>
</evidence>
<dbReference type="Pfam" id="PF02910">
    <property type="entry name" value="Succ_DH_flav_C"/>
    <property type="match status" value="1"/>
</dbReference>
<name>A0A532UYW1_UNCT6</name>
<dbReference type="Gene3D" id="1.20.58.100">
    <property type="entry name" value="Fumarate reductase/succinate dehydrogenase flavoprotein-like, C-terminal domain"/>
    <property type="match status" value="1"/>
</dbReference>
<evidence type="ECO:0000256" key="2">
    <source>
        <dbReference type="ARBA" id="ARBA00004950"/>
    </source>
</evidence>
<accession>A0A532UYW1</accession>
<dbReference type="SUPFAM" id="SSF56425">
    <property type="entry name" value="Succinate dehydrogenase/fumarate reductase flavoprotein, catalytic domain"/>
    <property type="match status" value="1"/>
</dbReference>
<dbReference type="InterPro" id="IPR015939">
    <property type="entry name" value="Fum_Rdtase/Succ_DH_flav-like_C"/>
</dbReference>
<evidence type="ECO:0000256" key="6">
    <source>
        <dbReference type="ARBA" id="ARBA00022642"/>
    </source>
</evidence>
<evidence type="ECO:0000256" key="1">
    <source>
        <dbReference type="ARBA" id="ARBA00001974"/>
    </source>
</evidence>
<dbReference type="SUPFAM" id="SSF51905">
    <property type="entry name" value="FAD/NAD(P)-binding domain"/>
    <property type="match status" value="1"/>
</dbReference>
<dbReference type="GO" id="GO:0005737">
    <property type="term" value="C:cytoplasm"/>
    <property type="evidence" value="ECO:0007669"/>
    <property type="project" value="UniProtKB-SubCell"/>
</dbReference>
<dbReference type="PIRSF" id="PIRSF000171">
    <property type="entry name" value="SDHA_APRA_LASPO"/>
    <property type="match status" value="1"/>
</dbReference>
<dbReference type="EC" id="1.4.3.16" evidence="4 10"/>
<dbReference type="InterPro" id="IPR037099">
    <property type="entry name" value="Fum_R/Succ_DH_flav-like_C_sf"/>
</dbReference>
<dbReference type="FunFam" id="3.90.700.10:FF:000002">
    <property type="entry name" value="L-aspartate oxidase"/>
    <property type="match status" value="1"/>
</dbReference>
<evidence type="ECO:0000259" key="14">
    <source>
        <dbReference type="Pfam" id="PF02910"/>
    </source>
</evidence>
<evidence type="ECO:0000313" key="15">
    <source>
        <dbReference type="EMBL" id="TKJ40145.1"/>
    </source>
</evidence>
<evidence type="ECO:0000259" key="13">
    <source>
        <dbReference type="Pfam" id="PF00890"/>
    </source>
</evidence>
<feature type="domain" description="FAD-dependent oxidoreductase 2 FAD-binding" evidence="13">
    <location>
        <begin position="6"/>
        <end position="379"/>
    </location>
</feature>
<comment type="pathway">
    <text evidence="2 12">Cofactor biosynthesis; NAD(+) biosynthesis; iminoaspartate from L-aspartate (oxidase route): step 1/1.</text>
</comment>
<evidence type="ECO:0000256" key="7">
    <source>
        <dbReference type="ARBA" id="ARBA00022827"/>
    </source>
</evidence>
<dbReference type="Proteomes" id="UP000317778">
    <property type="component" value="Unassembled WGS sequence"/>
</dbReference>